<comment type="caution">
    <text evidence="10">The sequence shown here is derived from an EMBL/GenBank/DDBJ whole genome shotgun (WGS) entry which is preliminary data.</text>
</comment>
<evidence type="ECO:0000259" key="9">
    <source>
        <dbReference type="Pfam" id="PF00535"/>
    </source>
</evidence>
<dbReference type="PANTHER" id="PTHR48090:SF3">
    <property type="entry name" value="UNDECAPRENYL-PHOSPHATE 4-DEOXY-4-FORMAMIDO-L-ARABINOSE TRANSFERASE"/>
    <property type="match status" value="1"/>
</dbReference>
<evidence type="ECO:0000256" key="5">
    <source>
        <dbReference type="ARBA" id="ARBA00022985"/>
    </source>
</evidence>
<dbReference type="GO" id="GO:0099621">
    <property type="term" value="F:undecaprenyl-phosphate 4-deoxy-4-formamido-L-arabinose transferase activity"/>
    <property type="evidence" value="ECO:0007669"/>
    <property type="project" value="TreeGrafter"/>
</dbReference>
<dbReference type="SUPFAM" id="SSF53448">
    <property type="entry name" value="Nucleotide-diphospho-sugar transferases"/>
    <property type="match status" value="1"/>
</dbReference>
<keyword evidence="5" id="KW-0448">Lipopolysaccharide biosynthesis</keyword>
<keyword evidence="2" id="KW-0328">Glycosyltransferase</keyword>
<dbReference type="GO" id="GO:0005886">
    <property type="term" value="C:plasma membrane"/>
    <property type="evidence" value="ECO:0007669"/>
    <property type="project" value="TreeGrafter"/>
</dbReference>
<keyword evidence="4 8" id="KW-0812">Transmembrane</keyword>
<dbReference type="AlphaFoldDB" id="A0A2H0NGK3"/>
<dbReference type="Gene3D" id="3.90.550.10">
    <property type="entry name" value="Spore Coat Polysaccharide Biosynthesis Protein SpsA, Chain A"/>
    <property type="match status" value="1"/>
</dbReference>
<evidence type="ECO:0000256" key="3">
    <source>
        <dbReference type="ARBA" id="ARBA00022679"/>
    </source>
</evidence>
<gene>
    <name evidence="10" type="ORF">COV53_05130</name>
</gene>
<dbReference type="Pfam" id="PF00535">
    <property type="entry name" value="Glycos_transf_2"/>
    <property type="match status" value="1"/>
</dbReference>
<sequence>MRIEKQEIFISVVIPVYQSEKTLGELFIRVKKVLEKIGKNYEIIFIDDGSLDDSWKKLEEIFNKNNHVRVIQLTQNYGQHNALMCGFANSKGKYAVTLDDDLQNPPEEIPKIISKIKQGYDVVYGEYVYKNHPFFRNLGSSLIQLLYKKIFQINGNLTSFRIIRREFVDKLLIYNRNYIFIDGLLAWHTKNIGYVKVRHGKRNIGKSGYNFSKLIQLSLNMLTNFSIFPLQLATIIGFTLSILGLFMAIFIVIKKIFFDIPVTGFASTIVTITIFSGAQLITIGLIGEYIGRIHLNINNKPQYQVRNMKEKSK</sequence>
<evidence type="ECO:0000256" key="4">
    <source>
        <dbReference type="ARBA" id="ARBA00022692"/>
    </source>
</evidence>
<evidence type="ECO:0000313" key="11">
    <source>
        <dbReference type="Proteomes" id="UP000230707"/>
    </source>
</evidence>
<name>A0A2H0NGK3_9BACT</name>
<dbReference type="PANTHER" id="PTHR48090">
    <property type="entry name" value="UNDECAPRENYL-PHOSPHATE 4-DEOXY-4-FORMAMIDO-L-ARABINOSE TRANSFERASE-RELATED"/>
    <property type="match status" value="1"/>
</dbReference>
<evidence type="ECO:0000313" key="10">
    <source>
        <dbReference type="EMBL" id="PIR08039.1"/>
    </source>
</evidence>
<organism evidence="10 11">
    <name type="scientific">Candidatus Gottesmanbacteria bacterium CG11_big_fil_rev_8_21_14_0_20_37_11</name>
    <dbReference type="NCBI Taxonomy" id="1974575"/>
    <lineage>
        <taxon>Bacteria</taxon>
        <taxon>Candidatus Gottesmaniibacteriota</taxon>
    </lineage>
</organism>
<feature type="transmembrane region" description="Helical" evidence="8">
    <location>
        <begin position="227"/>
        <end position="253"/>
    </location>
</feature>
<dbReference type="InterPro" id="IPR050256">
    <property type="entry name" value="Glycosyltransferase_2"/>
</dbReference>
<evidence type="ECO:0000256" key="2">
    <source>
        <dbReference type="ARBA" id="ARBA00022676"/>
    </source>
</evidence>
<dbReference type="GO" id="GO:0009103">
    <property type="term" value="P:lipopolysaccharide biosynthetic process"/>
    <property type="evidence" value="ECO:0007669"/>
    <property type="project" value="UniProtKB-KW"/>
</dbReference>
<evidence type="ECO:0000256" key="7">
    <source>
        <dbReference type="ARBA" id="ARBA00023136"/>
    </source>
</evidence>
<keyword evidence="7 8" id="KW-0472">Membrane</keyword>
<accession>A0A2H0NGK3</accession>
<feature type="domain" description="Glycosyltransferase 2-like" evidence="9">
    <location>
        <begin position="11"/>
        <end position="149"/>
    </location>
</feature>
<feature type="transmembrane region" description="Helical" evidence="8">
    <location>
        <begin position="265"/>
        <end position="290"/>
    </location>
</feature>
<keyword evidence="1" id="KW-1003">Cell membrane</keyword>
<dbReference type="InterPro" id="IPR029044">
    <property type="entry name" value="Nucleotide-diphossugar_trans"/>
</dbReference>
<evidence type="ECO:0000256" key="1">
    <source>
        <dbReference type="ARBA" id="ARBA00022475"/>
    </source>
</evidence>
<reference evidence="10 11" key="1">
    <citation type="submission" date="2017-09" db="EMBL/GenBank/DDBJ databases">
        <title>Depth-based differentiation of microbial function through sediment-hosted aquifers and enrichment of novel symbionts in the deep terrestrial subsurface.</title>
        <authorList>
            <person name="Probst A.J."/>
            <person name="Ladd B."/>
            <person name="Jarett J.K."/>
            <person name="Geller-Mcgrath D.E."/>
            <person name="Sieber C.M."/>
            <person name="Emerson J.B."/>
            <person name="Anantharaman K."/>
            <person name="Thomas B.C."/>
            <person name="Malmstrom R."/>
            <person name="Stieglmeier M."/>
            <person name="Klingl A."/>
            <person name="Woyke T."/>
            <person name="Ryan C.M."/>
            <person name="Banfield J.F."/>
        </authorList>
    </citation>
    <scope>NUCLEOTIDE SEQUENCE [LARGE SCALE GENOMIC DNA]</scope>
    <source>
        <strain evidence="10">CG11_big_fil_rev_8_21_14_0_20_37_11</strain>
    </source>
</reference>
<dbReference type="EMBL" id="PCWS01000113">
    <property type="protein sequence ID" value="PIR08039.1"/>
    <property type="molecule type" value="Genomic_DNA"/>
</dbReference>
<evidence type="ECO:0000256" key="6">
    <source>
        <dbReference type="ARBA" id="ARBA00022989"/>
    </source>
</evidence>
<proteinExistence type="predicted"/>
<keyword evidence="6 8" id="KW-1133">Transmembrane helix</keyword>
<dbReference type="InterPro" id="IPR001173">
    <property type="entry name" value="Glyco_trans_2-like"/>
</dbReference>
<evidence type="ECO:0000256" key="8">
    <source>
        <dbReference type="SAM" id="Phobius"/>
    </source>
</evidence>
<keyword evidence="3 10" id="KW-0808">Transferase</keyword>
<dbReference type="Proteomes" id="UP000230707">
    <property type="component" value="Unassembled WGS sequence"/>
</dbReference>
<protein>
    <submittedName>
        <fullName evidence="10">Glycosyltransferase</fullName>
    </submittedName>
</protein>
<dbReference type="CDD" id="cd04187">
    <property type="entry name" value="DPM1_like_bac"/>
    <property type="match status" value="1"/>
</dbReference>